<dbReference type="PANTHER" id="PTHR35527">
    <property type="entry name" value="CHOLOYLGLYCINE HYDROLASE"/>
    <property type="match status" value="1"/>
</dbReference>
<dbReference type="InterPro" id="IPR029132">
    <property type="entry name" value="CBAH/NAAA_C"/>
</dbReference>
<dbReference type="EMBL" id="PPQW01000012">
    <property type="protein sequence ID" value="PNZ68596.1"/>
    <property type="molecule type" value="Genomic_DNA"/>
</dbReference>
<keyword evidence="2 5" id="KW-0378">Hydrolase</keyword>
<dbReference type="EMBL" id="JAUHQC010000009">
    <property type="protein sequence ID" value="MDN4532972.1"/>
    <property type="molecule type" value="Genomic_DNA"/>
</dbReference>
<evidence type="ECO:0000259" key="3">
    <source>
        <dbReference type="Pfam" id="PF02275"/>
    </source>
</evidence>
<dbReference type="InterPro" id="IPR029055">
    <property type="entry name" value="Ntn_hydrolases_N"/>
</dbReference>
<reference evidence="4" key="2">
    <citation type="submission" date="2023-07" db="EMBL/GenBank/DDBJ databases">
        <title>Evaluation of the beneficial properties of pineapple isolates.</title>
        <authorList>
            <person name="Adefiranye O."/>
        </authorList>
    </citation>
    <scope>NUCLEOTIDE SEQUENCE</scope>
    <source>
        <strain evidence="4">PAPLE_T1</strain>
    </source>
</reference>
<dbReference type="InterPro" id="IPR052193">
    <property type="entry name" value="Peptidase_C59"/>
</dbReference>
<protein>
    <submittedName>
        <fullName evidence="4">Choloylglycine hydrolase family protein</fullName>
    </submittedName>
    <submittedName>
        <fullName evidence="5">Linear amide C-N hydrolase</fullName>
    </submittedName>
</protein>
<dbReference type="Pfam" id="PF02275">
    <property type="entry name" value="CBAH"/>
    <property type="match status" value="1"/>
</dbReference>
<evidence type="ECO:0000256" key="2">
    <source>
        <dbReference type="ARBA" id="ARBA00022801"/>
    </source>
</evidence>
<dbReference type="CDD" id="cd00542">
    <property type="entry name" value="Ntn_PVA"/>
    <property type="match status" value="1"/>
</dbReference>
<gene>
    <name evidence="5" type="ORF">CD158_03075</name>
    <name evidence="4" type="ORF">QYH67_05175</name>
</gene>
<dbReference type="RefSeq" id="WP_059106316.1">
    <property type="nucleotide sequence ID" value="NZ_AP024589.1"/>
</dbReference>
<accession>A0AAP8PQD4</accession>
<evidence type="ECO:0000313" key="5">
    <source>
        <dbReference type="EMBL" id="PNZ68596.1"/>
    </source>
</evidence>
<comment type="caution">
    <text evidence="5">The sequence shown here is derived from an EMBL/GenBank/DDBJ whole genome shotgun (WGS) entry which is preliminary data.</text>
</comment>
<dbReference type="Proteomes" id="UP001171687">
    <property type="component" value="Unassembled WGS sequence"/>
</dbReference>
<dbReference type="SUPFAM" id="SSF56235">
    <property type="entry name" value="N-terminal nucleophile aminohydrolases (Ntn hydrolases)"/>
    <property type="match status" value="1"/>
</dbReference>
<feature type="domain" description="Choloylglycine hydrolase/NAAA C-terminal" evidence="3">
    <location>
        <begin position="2"/>
        <end position="304"/>
    </location>
</feature>
<evidence type="ECO:0000313" key="4">
    <source>
        <dbReference type="EMBL" id="MDN4532972.1"/>
    </source>
</evidence>
<evidence type="ECO:0000313" key="6">
    <source>
        <dbReference type="Proteomes" id="UP000242470"/>
    </source>
</evidence>
<name>A0AAP8PQD4_9STAP</name>
<reference evidence="5 6" key="1">
    <citation type="submission" date="2017-08" db="EMBL/GenBank/DDBJ databases">
        <title>Draft genome sequences of 64 type strains of genus Staph aureus.</title>
        <authorList>
            <person name="Cole K."/>
            <person name="Golubchik T."/>
            <person name="Russell J."/>
            <person name="Foster D."/>
            <person name="Llewelyn M."/>
            <person name="Wilson D."/>
            <person name="Crook D."/>
            <person name="Paul J."/>
        </authorList>
    </citation>
    <scope>NUCLEOTIDE SEQUENCE [LARGE SCALE GENOMIC DNA]</scope>
    <source>
        <strain evidence="5 6">NCTC 12101</strain>
    </source>
</reference>
<dbReference type="PANTHER" id="PTHR35527:SF2">
    <property type="entry name" value="HYDROLASE"/>
    <property type="match status" value="1"/>
</dbReference>
<dbReference type="Gene3D" id="3.60.60.10">
    <property type="entry name" value="Penicillin V Acylase, Chain A"/>
    <property type="match status" value="1"/>
</dbReference>
<sequence length="325" mass="36769">MCTGFTFKSNDQVIMGRTMDYTFPLAGMPSVTPRNYYWESRIDYKGRTKYGFIGTGCDMGGYLYGDGVNEHGLAVSVQYARGYASYGTKIKPGKMNIAHTETIFWILGYNQDIDDLERNKSEVNLVADVLDDISEAPPVHYHVSDATGRSVELTFEDGSFNLTENPVGVLTNDPGLDWHYRNLERYKHITPAQHDSIDLEDNVSYKGNENGTYGLPGGYTSPERFVRAAFLKQYIAHDGYPSHDILDAFKILNSVSIPKGVLSPNVDPYHYTLYVTVLNLTKPALYVKWYDSTEITELELTESLITRDEMTFFEPETAFVTRKLN</sequence>
<evidence type="ECO:0000256" key="1">
    <source>
        <dbReference type="ARBA" id="ARBA00006625"/>
    </source>
</evidence>
<comment type="similarity">
    <text evidence="1">Belongs to the peptidase C59 family.</text>
</comment>
<dbReference type="GO" id="GO:0016787">
    <property type="term" value="F:hydrolase activity"/>
    <property type="evidence" value="ECO:0007669"/>
    <property type="project" value="UniProtKB-KW"/>
</dbReference>
<organism evidence="5 6">
    <name type="scientific">Staphylococcus auricularis</name>
    <dbReference type="NCBI Taxonomy" id="29379"/>
    <lineage>
        <taxon>Bacteria</taxon>
        <taxon>Bacillati</taxon>
        <taxon>Bacillota</taxon>
        <taxon>Bacilli</taxon>
        <taxon>Bacillales</taxon>
        <taxon>Staphylococcaceae</taxon>
        <taxon>Staphylococcus</taxon>
    </lineage>
</organism>
<dbReference type="Proteomes" id="UP000242470">
    <property type="component" value="Unassembled WGS sequence"/>
</dbReference>
<dbReference type="AlphaFoldDB" id="A0AAP8PQD4"/>
<proteinExistence type="inferred from homology"/>
<dbReference type="GeneID" id="64983051"/>